<name>A0AAV6T5L0_SOLSE</name>
<dbReference type="InterPro" id="IPR003961">
    <property type="entry name" value="FN3_dom"/>
</dbReference>
<sequence length="356" mass="40700">MISVYRGRDSRRLATMLCLVNLICWTIFLVLGASHGVTEENNQDVCQEEQYIDELSVKSSTGQEVLLEMKDINETFICLLYPTYLLNCSWSFLTEEEDTQLSVTISICDGNTPVQSPSYSSVERVGSRTLTQQQLNNLQVVLQFNMSWPDKWKVYSYKYDSQMLEFLPPPTNVSATVTNGSLVVKWALPHDQSHPMCFEYQLDLGDQEAPRHLGAQLSYTELSADPTHTYRVRIRMRRNSGCIGSAQWGEWSPTVTVEQPCRLNILLMVTLSFGIPMILLAVLLLMRQQRLSTLLFPPIPRPPSKYMHFLEKSDTFSFPYPALPSKTEEEITKVEVAEENPETFKSMNMTRTHSNL</sequence>
<dbReference type="EMBL" id="JAGKHQ010000001">
    <property type="protein sequence ID" value="KAG7524828.1"/>
    <property type="molecule type" value="Genomic_DNA"/>
</dbReference>
<evidence type="ECO:0000256" key="2">
    <source>
        <dbReference type="ARBA" id="ARBA00023180"/>
    </source>
</evidence>
<dbReference type="GO" id="GO:0009897">
    <property type="term" value="C:external side of plasma membrane"/>
    <property type="evidence" value="ECO:0007669"/>
    <property type="project" value="TreeGrafter"/>
</dbReference>
<accession>A0AAV6T5L0</accession>
<evidence type="ECO:0000313" key="5">
    <source>
        <dbReference type="EMBL" id="KAG7524828.1"/>
    </source>
</evidence>
<dbReference type="Proteomes" id="UP000693946">
    <property type="component" value="Linkage Group LG1"/>
</dbReference>
<feature type="transmembrane region" description="Helical" evidence="3">
    <location>
        <begin position="12"/>
        <end position="33"/>
    </location>
</feature>
<reference evidence="5 6" key="1">
    <citation type="journal article" date="2021" name="Sci. Rep.">
        <title>Chromosome anchoring in Senegalese sole (Solea senegalensis) reveals sex-associated markers and genome rearrangements in flatfish.</title>
        <authorList>
            <person name="Guerrero-Cozar I."/>
            <person name="Gomez-Garrido J."/>
            <person name="Berbel C."/>
            <person name="Martinez-Blanch J.F."/>
            <person name="Alioto T."/>
            <person name="Claros M.G."/>
            <person name="Gagnaire P.A."/>
            <person name="Manchado M."/>
        </authorList>
    </citation>
    <scope>NUCLEOTIDE SEQUENCE [LARGE SCALE GENOMIC DNA]</scope>
    <source>
        <strain evidence="5">Sse05_10M</strain>
    </source>
</reference>
<keyword evidence="2" id="KW-0325">Glycoprotein</keyword>
<keyword evidence="5" id="KW-0675">Receptor</keyword>
<keyword evidence="3" id="KW-0812">Transmembrane</keyword>
<gene>
    <name evidence="5" type="ORF">JOB18_017393</name>
</gene>
<evidence type="ECO:0000256" key="1">
    <source>
        <dbReference type="ARBA" id="ARBA00004479"/>
    </source>
</evidence>
<evidence type="ECO:0000256" key="3">
    <source>
        <dbReference type="SAM" id="Phobius"/>
    </source>
</evidence>
<organism evidence="5 6">
    <name type="scientific">Solea senegalensis</name>
    <name type="common">Senegalese sole</name>
    <dbReference type="NCBI Taxonomy" id="28829"/>
    <lineage>
        <taxon>Eukaryota</taxon>
        <taxon>Metazoa</taxon>
        <taxon>Chordata</taxon>
        <taxon>Craniata</taxon>
        <taxon>Vertebrata</taxon>
        <taxon>Euteleostomi</taxon>
        <taxon>Actinopterygii</taxon>
        <taxon>Neopterygii</taxon>
        <taxon>Teleostei</taxon>
        <taxon>Neoteleostei</taxon>
        <taxon>Acanthomorphata</taxon>
        <taxon>Carangaria</taxon>
        <taxon>Pleuronectiformes</taxon>
        <taxon>Pleuronectoidei</taxon>
        <taxon>Soleidae</taxon>
        <taxon>Solea</taxon>
    </lineage>
</organism>
<dbReference type="PANTHER" id="PTHR23037">
    <property type="entry name" value="CYTOKINE RECEPTOR"/>
    <property type="match status" value="1"/>
</dbReference>
<proteinExistence type="predicted"/>
<comment type="subcellular location">
    <subcellularLocation>
        <location evidence="1">Membrane</location>
        <topology evidence="1">Single-pass type I membrane protein</topology>
    </subcellularLocation>
</comment>
<keyword evidence="3" id="KW-0472">Membrane</keyword>
<comment type="caution">
    <text evidence="5">The sequence shown here is derived from an EMBL/GenBank/DDBJ whole genome shotgun (WGS) entry which is preliminary data.</text>
</comment>
<dbReference type="PANTHER" id="PTHR23037:SF46">
    <property type="entry name" value="INTERLEUKIN 5 RECEPTOR SUBUNIT ALPHA"/>
    <property type="match status" value="1"/>
</dbReference>
<protein>
    <submittedName>
        <fullName evidence="5">Interleukin-5 receptor subunit alpha-like</fullName>
    </submittedName>
</protein>
<evidence type="ECO:0000259" key="4">
    <source>
        <dbReference type="PROSITE" id="PS50853"/>
    </source>
</evidence>
<dbReference type="PROSITE" id="PS50853">
    <property type="entry name" value="FN3"/>
    <property type="match status" value="1"/>
</dbReference>
<keyword evidence="6" id="KW-1185">Reference proteome</keyword>
<feature type="transmembrane region" description="Helical" evidence="3">
    <location>
        <begin position="265"/>
        <end position="286"/>
    </location>
</feature>
<keyword evidence="3" id="KW-1133">Transmembrane helix</keyword>
<feature type="domain" description="Fibronectin type-III" evidence="4">
    <location>
        <begin position="169"/>
        <end position="260"/>
    </location>
</feature>
<dbReference type="AlphaFoldDB" id="A0AAV6T5L0"/>
<evidence type="ECO:0000313" key="6">
    <source>
        <dbReference type="Proteomes" id="UP000693946"/>
    </source>
</evidence>
<dbReference type="GO" id="GO:0004896">
    <property type="term" value="F:cytokine receptor activity"/>
    <property type="evidence" value="ECO:0007669"/>
    <property type="project" value="TreeGrafter"/>
</dbReference>